<keyword evidence="4" id="KW-0378">Hydrolase</keyword>
<dbReference type="RefSeq" id="WP_133144212.1">
    <property type="nucleotide sequence ID" value="NZ_CAACYJ010000027.1"/>
</dbReference>
<dbReference type="GO" id="GO:0015288">
    <property type="term" value="F:porin activity"/>
    <property type="evidence" value="ECO:0007669"/>
    <property type="project" value="TreeGrafter"/>
</dbReference>
<sequence length="429" mass="46414">MKKQLQGFALGTAVLGSLLETANGAGFIEDSKATLDLRNFYYNSDTRDTHKATVDEWGQAFVLNVKSGFTTGTIGLGLDVIGTYAVKLDSSGPGALFPRKRNGQAVDDFSRGGLTGKLQFAKTEARVGTLLPSLPVISANDGRLMPQLFEGAMVTSKDIDNLSLTAGQIEHATGRMSSDTTGLAVAGGTRQSNKFRFVGGNYTPFDNVLLQYYFANLEDYYNQNFLGAMQSLKFDSGQSLKTDLRWFRTRGNGANAMGAPGYRTSGFTKNGDGKIDNNTWSSMFTYGVGGHAFSLGYQEVSDNSNFVQLNQGSLVDKDAGGTSLYLITDRMTASFNYAGERTVLGQYGYDFASLGMPGLTANLAYLKGDQIKQIRGAEEWERDFIVGYVVQSGGLKGVGVTWRNSSLRSDIGGDVDQNRMTVSYSLALW</sequence>
<dbReference type="GO" id="GO:0016787">
    <property type="term" value="F:hydrolase activity"/>
    <property type="evidence" value="ECO:0007669"/>
    <property type="project" value="UniProtKB-KW"/>
</dbReference>
<dbReference type="Pfam" id="PF03573">
    <property type="entry name" value="OprD"/>
    <property type="match status" value="1"/>
</dbReference>
<protein>
    <submittedName>
        <fullName evidence="4">Outer membrane porin</fullName>
        <ecNumber evidence="4">3.4.21.-</ecNumber>
    </submittedName>
</protein>
<comment type="similarity">
    <text evidence="1">Belongs to the outer membrane porin (Opr) (TC 1.B.25) family.</text>
</comment>
<organism evidence="4 5">
    <name type="scientific">Pseudomonas fragi</name>
    <dbReference type="NCBI Taxonomy" id="296"/>
    <lineage>
        <taxon>Bacteria</taxon>
        <taxon>Pseudomonadati</taxon>
        <taxon>Pseudomonadota</taxon>
        <taxon>Gammaproteobacteria</taxon>
        <taxon>Pseudomonadales</taxon>
        <taxon>Pseudomonadaceae</taxon>
        <taxon>Pseudomonas</taxon>
    </lineage>
</organism>
<dbReference type="Gene3D" id="2.40.160.10">
    <property type="entry name" value="Porin"/>
    <property type="match status" value="1"/>
</dbReference>
<name>A0A449IID5_PSEFR</name>
<dbReference type="EC" id="3.4.21.-" evidence="4"/>
<keyword evidence="2" id="KW-0813">Transport</keyword>
<accession>A0A449IID5</accession>
<dbReference type="InterPro" id="IPR005318">
    <property type="entry name" value="OM_porin_bac"/>
</dbReference>
<dbReference type="EMBL" id="CAACYJ010000027">
    <property type="protein sequence ID" value="VFB19166.1"/>
    <property type="molecule type" value="Genomic_DNA"/>
</dbReference>
<proteinExistence type="inferred from homology"/>
<dbReference type="InterPro" id="IPR023614">
    <property type="entry name" value="Porin_dom_sf"/>
</dbReference>
<dbReference type="GO" id="GO:0016020">
    <property type="term" value="C:membrane"/>
    <property type="evidence" value="ECO:0007669"/>
    <property type="project" value="InterPro"/>
</dbReference>
<reference evidence="4 5" key="1">
    <citation type="submission" date="2019-02" db="EMBL/GenBank/DDBJ databases">
        <authorList>
            <consortium name="Pathogen Informatics"/>
        </authorList>
    </citation>
    <scope>NUCLEOTIDE SEQUENCE [LARGE SCALE GENOMIC DNA]</scope>
    <source>
        <strain evidence="4 5">3012STDY7103891</strain>
    </source>
</reference>
<dbReference type="PANTHER" id="PTHR34596:SF2">
    <property type="entry name" value="CHITOPORIN"/>
    <property type="match status" value="1"/>
</dbReference>
<keyword evidence="3" id="KW-0732">Signal</keyword>
<evidence type="ECO:0000256" key="3">
    <source>
        <dbReference type="ARBA" id="ARBA00022729"/>
    </source>
</evidence>
<dbReference type="AlphaFoldDB" id="A0A449IID5"/>
<dbReference type="PANTHER" id="PTHR34596">
    <property type="entry name" value="CHITOPORIN"/>
    <property type="match status" value="1"/>
</dbReference>
<evidence type="ECO:0000256" key="1">
    <source>
        <dbReference type="ARBA" id="ARBA00009075"/>
    </source>
</evidence>
<evidence type="ECO:0000256" key="2">
    <source>
        <dbReference type="ARBA" id="ARBA00022448"/>
    </source>
</evidence>
<gene>
    <name evidence="4" type="primary">oprD_3</name>
    <name evidence="4" type="ORF">NCTC10754_01748</name>
</gene>
<evidence type="ECO:0000313" key="5">
    <source>
        <dbReference type="Proteomes" id="UP000330809"/>
    </source>
</evidence>
<dbReference type="Proteomes" id="UP000330809">
    <property type="component" value="Unassembled WGS sequence"/>
</dbReference>
<evidence type="ECO:0000313" key="4">
    <source>
        <dbReference type="EMBL" id="VFB19166.1"/>
    </source>
</evidence>